<protein>
    <submittedName>
        <fullName evidence="3">Mother-specific HO expression</fullName>
    </submittedName>
</protein>
<evidence type="ECO:0000256" key="2">
    <source>
        <dbReference type="SAM" id="MobiDB-lite"/>
    </source>
</evidence>
<keyword evidence="4" id="KW-1185">Reference proteome</keyword>
<accession>A0AAN7T4M6</accession>
<name>A0AAN7T4M6_9EURO</name>
<dbReference type="AlphaFoldDB" id="A0AAN7T4M6"/>
<reference evidence="3 4" key="1">
    <citation type="submission" date="2023-08" db="EMBL/GenBank/DDBJ databases">
        <title>Black Yeasts Isolated from many extreme environments.</title>
        <authorList>
            <person name="Coleine C."/>
            <person name="Stajich J.E."/>
            <person name="Selbmann L."/>
        </authorList>
    </citation>
    <scope>NUCLEOTIDE SEQUENCE [LARGE SCALE GENOMIC DNA]</scope>
    <source>
        <strain evidence="3 4">CCFEE 5910</strain>
    </source>
</reference>
<dbReference type="Proteomes" id="UP001309876">
    <property type="component" value="Unassembled WGS sequence"/>
</dbReference>
<comment type="caution">
    <text evidence="3">The sequence shown here is derived from an EMBL/GenBank/DDBJ whole genome shotgun (WGS) entry which is preliminary data.</text>
</comment>
<evidence type="ECO:0000313" key="3">
    <source>
        <dbReference type="EMBL" id="KAK5089195.1"/>
    </source>
</evidence>
<proteinExistence type="predicted"/>
<feature type="region of interest" description="Disordered" evidence="2">
    <location>
        <begin position="385"/>
        <end position="444"/>
    </location>
</feature>
<feature type="compositionally biased region" description="Basic residues" evidence="2">
    <location>
        <begin position="432"/>
        <end position="444"/>
    </location>
</feature>
<evidence type="ECO:0000313" key="4">
    <source>
        <dbReference type="Proteomes" id="UP001309876"/>
    </source>
</evidence>
<dbReference type="EMBL" id="JAVRRJ010000002">
    <property type="protein sequence ID" value="KAK5089195.1"/>
    <property type="molecule type" value="Genomic_DNA"/>
</dbReference>
<organism evidence="3 4">
    <name type="scientific">Lithohypha guttulata</name>
    <dbReference type="NCBI Taxonomy" id="1690604"/>
    <lineage>
        <taxon>Eukaryota</taxon>
        <taxon>Fungi</taxon>
        <taxon>Dikarya</taxon>
        <taxon>Ascomycota</taxon>
        <taxon>Pezizomycotina</taxon>
        <taxon>Eurotiomycetes</taxon>
        <taxon>Chaetothyriomycetidae</taxon>
        <taxon>Chaetothyriales</taxon>
        <taxon>Trichomeriaceae</taxon>
        <taxon>Lithohypha</taxon>
    </lineage>
</organism>
<evidence type="ECO:0000256" key="1">
    <source>
        <dbReference type="SAM" id="Coils"/>
    </source>
</evidence>
<gene>
    <name evidence="3" type="primary">SHE3</name>
    <name evidence="3" type="ORF">LTR05_003420</name>
</gene>
<feature type="coiled-coil region" evidence="1">
    <location>
        <begin position="156"/>
        <end position="341"/>
    </location>
</feature>
<feature type="compositionally biased region" description="Polar residues" evidence="2">
    <location>
        <begin position="385"/>
        <end position="406"/>
    </location>
</feature>
<dbReference type="Gene3D" id="1.20.1170.10">
    <property type="match status" value="1"/>
</dbReference>
<keyword evidence="1" id="KW-0175">Coiled coil</keyword>
<sequence>MRAKPRSVFAVPVDLVQPKVHGIALVVSQGKSSLYRTEQATTFSATSLGMTGISTWVQRKTGKRRKKRANGAIAADPESINVEQEHVEAPSRMAQTNGVHRELTPTTTSIVPPGRVISTSMMRQATLEQTPPPDTTQNAWSSAIGHASTGKSGRVIERLQQEIDRLNRDKQLLKLRHEEAERATETLHTQFRHLQDRNSNYESSHEAIQRQLQRKERQVTDLKEEVEKEKSKTARAEEAMRAAGISEDEWREQANQAKSIAQQKEAEYEVIAACRNMDNERHQNGLDRIRATLDQLLRQQSEDVEKRKRMEIIAEQRKKEIEQLEDLTRRLQNNFNAYRTEIDTAVDQLRETASENDRAVHDKVDEMRRVTGQMKWLMNVETVINGNNPLPRPNSSQPSEEQSFKTAHSRETTQEEPPPPPSPAKKMSLDFRRHRRKGSSKAGK</sequence>